<proteinExistence type="predicted"/>
<dbReference type="AlphaFoldDB" id="A0A836B8V4"/>
<evidence type="ECO:0000313" key="1">
    <source>
        <dbReference type="EMBL" id="KAG2450983.1"/>
    </source>
</evidence>
<comment type="caution">
    <text evidence="1">The sequence shown here is derived from an EMBL/GenBank/DDBJ whole genome shotgun (WGS) entry which is preliminary data.</text>
</comment>
<accession>A0A836B8V4</accession>
<evidence type="ECO:0000313" key="2">
    <source>
        <dbReference type="Proteomes" id="UP000613740"/>
    </source>
</evidence>
<dbReference type="Proteomes" id="UP000613740">
    <property type="component" value="Unassembled WGS sequence"/>
</dbReference>
<organism evidence="1 2">
    <name type="scientific">Chlamydomonas schloesseri</name>
    <dbReference type="NCBI Taxonomy" id="2026947"/>
    <lineage>
        <taxon>Eukaryota</taxon>
        <taxon>Viridiplantae</taxon>
        <taxon>Chlorophyta</taxon>
        <taxon>core chlorophytes</taxon>
        <taxon>Chlorophyceae</taxon>
        <taxon>CS clade</taxon>
        <taxon>Chlamydomonadales</taxon>
        <taxon>Chlamydomonadaceae</taxon>
        <taxon>Chlamydomonas</taxon>
    </lineage>
</organism>
<dbReference type="EMBL" id="JAEHOD010000009">
    <property type="protein sequence ID" value="KAG2450983.1"/>
    <property type="molecule type" value="Genomic_DNA"/>
</dbReference>
<gene>
    <name evidence="1" type="ORF">HYH02_004255</name>
</gene>
<protein>
    <submittedName>
        <fullName evidence="1">Uncharacterized protein</fullName>
    </submittedName>
</protein>
<keyword evidence="2" id="KW-1185">Reference proteome</keyword>
<sequence length="100" mass="10484">MAAYKRWTAAVGVGATACWRRRWRTTSAHTCSRTSIAAVAAATRHLGRALAHILTHEAAAPEVGTAPEVAVADVASASPCRTTALPMAANRHVTRPVLLS</sequence>
<dbReference type="PROSITE" id="PS51257">
    <property type="entry name" value="PROKAR_LIPOPROTEIN"/>
    <property type="match status" value="1"/>
</dbReference>
<reference evidence="1" key="1">
    <citation type="journal article" date="2020" name="bioRxiv">
        <title>Comparative genomics of Chlamydomonas.</title>
        <authorList>
            <person name="Craig R.J."/>
            <person name="Hasan A.R."/>
            <person name="Ness R.W."/>
            <person name="Keightley P.D."/>
        </authorList>
    </citation>
    <scope>NUCLEOTIDE SEQUENCE</scope>
    <source>
        <strain evidence="1">CCAP 11/173</strain>
    </source>
</reference>
<name>A0A836B8V4_9CHLO</name>